<dbReference type="InterPro" id="IPR007569">
    <property type="entry name" value="DUF559"/>
</dbReference>
<proteinExistence type="predicted"/>
<comment type="caution">
    <text evidence="2">The sequence shown here is derived from an EMBL/GenBank/DDBJ whole genome shotgun (WGS) entry which is preliminary data.</text>
</comment>
<accession>A0ABV1JEG1</accession>
<feature type="domain" description="DUF559" evidence="1">
    <location>
        <begin position="12"/>
        <end position="114"/>
    </location>
</feature>
<organism evidence="2 3">
    <name type="scientific">Raoultibacter massiliensis</name>
    <dbReference type="NCBI Taxonomy" id="1852371"/>
    <lineage>
        <taxon>Bacteria</taxon>
        <taxon>Bacillati</taxon>
        <taxon>Actinomycetota</taxon>
        <taxon>Coriobacteriia</taxon>
        <taxon>Eggerthellales</taxon>
        <taxon>Eggerthellaceae</taxon>
        <taxon>Raoultibacter</taxon>
    </lineage>
</organism>
<dbReference type="InterPro" id="IPR047216">
    <property type="entry name" value="Endonuclease_DUF559_bact"/>
</dbReference>
<dbReference type="PANTHER" id="PTHR38590:SF1">
    <property type="entry name" value="BLL0828 PROTEIN"/>
    <property type="match status" value="1"/>
</dbReference>
<sequence length="133" mass="16065">MGLPRKNNLVPLAYQLKRNATKEERKLWYRFLCTYPIPFRQQKIIGIYIVDFFCNKVRLSIELDGSQHFEKEGMVKDSYRTRYLELLEIKELRFSNYDIWNNFEDVCETIHNEVTTRRNDIITVPLARLTNKK</sequence>
<evidence type="ECO:0000313" key="2">
    <source>
        <dbReference type="EMBL" id="MEQ3363465.1"/>
    </source>
</evidence>
<protein>
    <submittedName>
        <fullName evidence="2">Endonuclease domain-containing protein</fullName>
    </submittedName>
</protein>
<dbReference type="CDD" id="cd01038">
    <property type="entry name" value="Endonuclease_DUF559"/>
    <property type="match status" value="1"/>
</dbReference>
<dbReference type="InterPro" id="IPR011335">
    <property type="entry name" value="Restrct_endonuc-II-like"/>
</dbReference>
<keyword evidence="2" id="KW-0378">Hydrolase</keyword>
<evidence type="ECO:0000259" key="1">
    <source>
        <dbReference type="Pfam" id="PF04480"/>
    </source>
</evidence>
<gene>
    <name evidence="2" type="ORF">AAA083_10805</name>
</gene>
<dbReference type="Gene3D" id="3.40.960.10">
    <property type="entry name" value="VSR Endonuclease"/>
    <property type="match status" value="1"/>
</dbReference>
<reference evidence="2 3" key="1">
    <citation type="submission" date="2024-04" db="EMBL/GenBank/DDBJ databases">
        <title>Human intestinal bacterial collection.</title>
        <authorList>
            <person name="Pauvert C."/>
            <person name="Hitch T.C.A."/>
            <person name="Clavel T."/>
        </authorList>
    </citation>
    <scope>NUCLEOTIDE SEQUENCE [LARGE SCALE GENOMIC DNA]</scope>
    <source>
        <strain evidence="2 3">CLA-KB-H42</strain>
    </source>
</reference>
<dbReference type="GO" id="GO:0004519">
    <property type="term" value="F:endonuclease activity"/>
    <property type="evidence" value="ECO:0007669"/>
    <property type="project" value="UniProtKB-KW"/>
</dbReference>
<keyword evidence="2" id="KW-0255">Endonuclease</keyword>
<dbReference type="Pfam" id="PF04480">
    <property type="entry name" value="DUF559"/>
    <property type="match status" value="1"/>
</dbReference>
<dbReference type="EMBL" id="JBBNOP010000009">
    <property type="protein sequence ID" value="MEQ3363465.1"/>
    <property type="molecule type" value="Genomic_DNA"/>
</dbReference>
<dbReference type="Proteomes" id="UP001487305">
    <property type="component" value="Unassembled WGS sequence"/>
</dbReference>
<name>A0ABV1JEG1_9ACTN</name>
<keyword evidence="3" id="KW-1185">Reference proteome</keyword>
<dbReference type="RefSeq" id="WP_102373301.1">
    <property type="nucleotide sequence ID" value="NZ_JBBNOP010000009.1"/>
</dbReference>
<dbReference type="SUPFAM" id="SSF52980">
    <property type="entry name" value="Restriction endonuclease-like"/>
    <property type="match status" value="1"/>
</dbReference>
<keyword evidence="2" id="KW-0540">Nuclease</keyword>
<evidence type="ECO:0000313" key="3">
    <source>
        <dbReference type="Proteomes" id="UP001487305"/>
    </source>
</evidence>
<dbReference type="PANTHER" id="PTHR38590">
    <property type="entry name" value="BLL0828 PROTEIN"/>
    <property type="match status" value="1"/>
</dbReference>